<gene>
    <name evidence="1" type="ORF">CSW08_17305</name>
</gene>
<reference evidence="1 2" key="1">
    <citation type="submission" date="2017-12" db="EMBL/GenBank/DDBJ databases">
        <title>Confluentibacter flavum sp. nov., isolated from the saline lake.</title>
        <authorList>
            <person name="Yu L."/>
        </authorList>
    </citation>
    <scope>NUCLEOTIDE SEQUENCE [LARGE SCALE GENOMIC DNA]</scope>
    <source>
        <strain evidence="1 2">3B</strain>
    </source>
</reference>
<sequence>MVAILLLFSTTKILAQEAQTAPQFITVTTMHWNMENDDFDMDTWKSVEKEYLDKVTMKNEYIMSSSFYLHNLTPDNTELISVRTYGSWADIEKASQKNSELQKEAWADETSRETFFKKQGAFYSNEHSDEIYSTMPEVTKPLLDNSKDMVCYVRKTHLAFPEDGKNDELRTLFTENFEKIIKDNPLVKGYYPNRHAWGADGTEMMEAFFFDSLADLEKMFDGLPDLYEKAWPDEAARKERGEKFGKYFTGVHGDYVYSLVAGLSK</sequence>
<comment type="caution">
    <text evidence="1">The sequence shown here is derived from an EMBL/GenBank/DDBJ whole genome shotgun (WGS) entry which is preliminary data.</text>
</comment>
<evidence type="ECO:0000313" key="2">
    <source>
        <dbReference type="Proteomes" id="UP000233435"/>
    </source>
</evidence>
<accession>A0A2N3HFT6</accession>
<organism evidence="1 2">
    <name type="scientific">Confluentibacter flavum</name>
    <dbReference type="NCBI Taxonomy" id="1909700"/>
    <lineage>
        <taxon>Bacteria</taxon>
        <taxon>Pseudomonadati</taxon>
        <taxon>Bacteroidota</taxon>
        <taxon>Flavobacteriia</taxon>
        <taxon>Flavobacteriales</taxon>
        <taxon>Flavobacteriaceae</taxon>
        <taxon>Confluentibacter</taxon>
    </lineage>
</organism>
<keyword evidence="2" id="KW-1185">Reference proteome</keyword>
<dbReference type="Proteomes" id="UP000233435">
    <property type="component" value="Unassembled WGS sequence"/>
</dbReference>
<dbReference type="AlphaFoldDB" id="A0A2N3HFT6"/>
<name>A0A2N3HFT6_9FLAO</name>
<proteinExistence type="predicted"/>
<dbReference type="EMBL" id="PJEO01000056">
    <property type="protein sequence ID" value="PKQ43752.1"/>
    <property type="molecule type" value="Genomic_DNA"/>
</dbReference>
<protein>
    <submittedName>
        <fullName evidence="1">Uncharacterized protein</fullName>
    </submittedName>
</protein>
<evidence type="ECO:0000313" key="1">
    <source>
        <dbReference type="EMBL" id="PKQ43752.1"/>
    </source>
</evidence>